<evidence type="ECO:0000256" key="10">
    <source>
        <dbReference type="ARBA" id="ARBA00048586"/>
    </source>
</evidence>
<evidence type="ECO:0000256" key="7">
    <source>
        <dbReference type="ARBA" id="ARBA00023098"/>
    </source>
</evidence>
<protein>
    <recommendedName>
        <fullName evidence="11">CDP-diacylglycerol--glycerol-3-phosphate 3-phosphatidyltransferase</fullName>
        <ecNumber evidence="11">2.7.8.5</ecNumber>
    </recommendedName>
</protein>
<evidence type="ECO:0000313" key="14">
    <source>
        <dbReference type="Proteomes" id="UP001159405"/>
    </source>
</evidence>
<evidence type="ECO:0000256" key="8">
    <source>
        <dbReference type="ARBA" id="ARBA00023209"/>
    </source>
</evidence>
<comment type="similarity">
    <text evidence="3 11">Belongs to the CDP-alcohol phosphatidyltransferase class-II family.</text>
</comment>
<dbReference type="Gene3D" id="3.30.870.10">
    <property type="entry name" value="Endonuclease Chain A"/>
    <property type="match status" value="2"/>
</dbReference>
<dbReference type="InterPro" id="IPR001736">
    <property type="entry name" value="PLipase_D/transphosphatidylase"/>
</dbReference>
<reference evidence="13 14" key="1">
    <citation type="submission" date="2022-05" db="EMBL/GenBank/DDBJ databases">
        <authorList>
            <consortium name="Genoscope - CEA"/>
            <person name="William W."/>
        </authorList>
    </citation>
    <scope>NUCLEOTIDE SEQUENCE [LARGE SCALE GENOMIC DNA]</scope>
</reference>
<keyword evidence="8 11" id="KW-0594">Phospholipid biosynthesis</keyword>
<dbReference type="PROSITE" id="PS50035">
    <property type="entry name" value="PLD"/>
    <property type="match status" value="1"/>
</dbReference>
<dbReference type="PIRSF" id="PIRSF000850">
    <property type="entry name" value="Phospholipase_D_PSS"/>
    <property type="match status" value="1"/>
</dbReference>
<evidence type="ECO:0000259" key="12">
    <source>
        <dbReference type="PROSITE" id="PS50035"/>
    </source>
</evidence>
<dbReference type="InterPro" id="IPR016270">
    <property type="entry name" value="PGS1"/>
</dbReference>
<evidence type="ECO:0000256" key="1">
    <source>
        <dbReference type="ARBA" id="ARBA00003537"/>
    </source>
</evidence>
<keyword evidence="5 11" id="KW-0808">Transferase</keyword>
<dbReference type="EMBL" id="CALNXK010000058">
    <property type="protein sequence ID" value="CAH3136976.1"/>
    <property type="molecule type" value="Genomic_DNA"/>
</dbReference>
<keyword evidence="4 11" id="KW-0444">Lipid biosynthesis</keyword>
<dbReference type="PANTHER" id="PTHR12586">
    <property type="entry name" value="CDP-DIACYLGLYCEROL--SERINE O-PHOSPHATIDYLTRANSFERASE"/>
    <property type="match status" value="1"/>
</dbReference>
<name>A0ABN8PBQ7_9CNID</name>
<keyword evidence="6" id="KW-0677">Repeat</keyword>
<comment type="caution">
    <text evidence="13">The sequence shown here is derived from an EMBL/GenBank/DDBJ whole genome shotgun (WGS) entry which is preliminary data.</text>
</comment>
<keyword evidence="9 11" id="KW-1208">Phospholipid metabolism</keyword>
<dbReference type="Proteomes" id="UP001159405">
    <property type="component" value="Unassembled WGS sequence"/>
</dbReference>
<keyword evidence="7 11" id="KW-0443">Lipid metabolism</keyword>
<comment type="pathway">
    <text evidence="2 11">Phospholipid metabolism; phosphatidylglycerol biosynthesis; phosphatidylglycerol from CDP-diacylglycerol: step 1/2.</text>
</comment>
<organism evidence="13 14">
    <name type="scientific">Porites lobata</name>
    <dbReference type="NCBI Taxonomy" id="104759"/>
    <lineage>
        <taxon>Eukaryota</taxon>
        <taxon>Metazoa</taxon>
        <taxon>Cnidaria</taxon>
        <taxon>Anthozoa</taxon>
        <taxon>Hexacorallia</taxon>
        <taxon>Scleractinia</taxon>
        <taxon>Fungiina</taxon>
        <taxon>Poritidae</taxon>
        <taxon>Porites</taxon>
    </lineage>
</organism>
<feature type="domain" description="PLD phosphodiesterase" evidence="12">
    <location>
        <begin position="180"/>
        <end position="206"/>
    </location>
</feature>
<dbReference type="PANTHER" id="PTHR12586:SF1">
    <property type="entry name" value="CDP-DIACYLGLYCEROL--GLYCEROL-3-PHOSPHATE 3-PHOSPHATIDYLTRANSFERASE, MITOCHONDRIAL"/>
    <property type="match status" value="1"/>
</dbReference>
<evidence type="ECO:0000256" key="2">
    <source>
        <dbReference type="ARBA" id="ARBA00005042"/>
    </source>
</evidence>
<dbReference type="SUPFAM" id="SSF56024">
    <property type="entry name" value="Phospholipase D/nuclease"/>
    <property type="match status" value="1"/>
</dbReference>
<dbReference type="EC" id="2.7.8.5" evidence="11"/>
<comment type="subcellular location">
    <subcellularLocation>
        <location evidence="11">Mitochondrion</location>
    </subcellularLocation>
</comment>
<evidence type="ECO:0000256" key="9">
    <source>
        <dbReference type="ARBA" id="ARBA00023264"/>
    </source>
</evidence>
<proteinExistence type="inferred from homology"/>
<keyword evidence="14" id="KW-1185">Reference proteome</keyword>
<evidence type="ECO:0000256" key="6">
    <source>
        <dbReference type="ARBA" id="ARBA00022737"/>
    </source>
</evidence>
<evidence type="ECO:0000256" key="11">
    <source>
        <dbReference type="RuleBase" id="RU365024"/>
    </source>
</evidence>
<comment type="function">
    <text evidence="1 11">Functions in the biosynthesis of the anionic phospholipids phosphatidylglycerol and cardiolipin.</text>
</comment>
<evidence type="ECO:0000256" key="5">
    <source>
        <dbReference type="ARBA" id="ARBA00022679"/>
    </source>
</evidence>
<gene>
    <name evidence="13" type="ORF">PLOB_00038764</name>
</gene>
<evidence type="ECO:0000313" key="13">
    <source>
        <dbReference type="EMBL" id="CAH3136976.1"/>
    </source>
</evidence>
<dbReference type="CDD" id="cd09135">
    <property type="entry name" value="PLDc_PGS1_euk_1"/>
    <property type="match status" value="1"/>
</dbReference>
<keyword evidence="11" id="KW-0547">Nucleotide-binding</keyword>
<evidence type="ECO:0000256" key="4">
    <source>
        <dbReference type="ARBA" id="ARBA00022516"/>
    </source>
</evidence>
<keyword evidence="11" id="KW-0496">Mitochondrion</keyword>
<keyword evidence="11" id="KW-0067">ATP-binding</keyword>
<accession>A0ABN8PBQ7</accession>
<evidence type="ECO:0000256" key="3">
    <source>
        <dbReference type="ARBA" id="ARBA00010682"/>
    </source>
</evidence>
<sequence length="508" mass="57620">MQSVLDFGPVLFARSSKCCLWFSSKLFSSSSGYHSRSNVGQTSGEIVKWMGEHAPVFGVNGEDISVLHEPNQFFTSLKENVSKAKQRIILASLYLGTGEKEQQLVDSIHDAVKRSKASDQLLRVEVLLEHTRGSRGEHNSRTMLLPLVQNFSDVVKVSLYHSPSLRGLLKLLLPERFNETVALTHLKVYLTDDTIIMSGANLSADYFTNRQDRYIEIKNCSPLADYFHGLVTTVQSFSLHLQPDNTTVMSKTFPVHPTKGFDGGKNFKSEAGKRVSAFLKEQQRNNTHSDLKTTVNSQFDTWVVPLVQMFPFGIRQDEFITSELLSNATQDSKLFLASGYFNLTRKYMDILLKSSAKCEILTSHPTVNGFYEAKGVAGGIPHAYTLLARDFYRLTNQYKQTDRICLQEYVRNDWTFHVKGLWHYPGNRTSPNLTLIGSPNFGHRSVYRDLEAQVAIVTDNKGLSEALNKEKTQLYHNAQRVTDETFTLPERKTPFWVYCATRMIKNLL</sequence>
<comment type="catalytic activity">
    <reaction evidence="10 11">
        <text>a CDP-1,2-diacyl-sn-glycerol + sn-glycerol 3-phosphate = a 1,2-diacyl-sn-glycero-3-phospho-(1'-sn-glycero-3'-phosphate) + CMP + H(+)</text>
        <dbReference type="Rhea" id="RHEA:12593"/>
        <dbReference type="ChEBI" id="CHEBI:15378"/>
        <dbReference type="ChEBI" id="CHEBI:57597"/>
        <dbReference type="ChEBI" id="CHEBI:58332"/>
        <dbReference type="ChEBI" id="CHEBI:60110"/>
        <dbReference type="ChEBI" id="CHEBI:60377"/>
        <dbReference type="EC" id="2.7.8.5"/>
    </reaction>
</comment>
<dbReference type="CDD" id="cd09137">
    <property type="entry name" value="PLDc_PGS1_euk_2"/>
    <property type="match status" value="1"/>
</dbReference>